<dbReference type="Proteomes" id="UP001465976">
    <property type="component" value="Unassembled WGS sequence"/>
</dbReference>
<gene>
    <name evidence="3" type="ORF">V5O48_018110</name>
</gene>
<sequence>MTKDLPVDVVEIAAFWTEAVLYGLYTCLFFICLYVLLYVYPKRNSTSKVNIPLLFSAIAMYLLCTTHMAVDFHRAIMAFTGSGNAEAYYARFWDRKNIIRLAIYVSNKFKLQLLTKAHRQLDSGLSRSKAAEQHLRVYRLYVVWNYQWKVAFIPVVMLIATSLCGYIGVWQYSHIQPGSDAFVEKIVVWGQVLFGLSLATNIMGTALPHNRYAATAGRIWWVGRRIESHASEGWGLVKRHRRAAAMMIESGALYSLSFLIFIILYATSMQAMNIAFDALVQITGIAPTLIIVRVALVSAAGENTSPTPSVRSGRSHLHHSPDPDPNLSSGDPHQGNPRVDSA</sequence>
<keyword evidence="4" id="KW-1185">Reference proteome</keyword>
<feature type="transmembrane region" description="Helical" evidence="2">
    <location>
        <begin position="51"/>
        <end position="70"/>
    </location>
</feature>
<organism evidence="3 4">
    <name type="scientific">Marasmius crinis-equi</name>
    <dbReference type="NCBI Taxonomy" id="585013"/>
    <lineage>
        <taxon>Eukaryota</taxon>
        <taxon>Fungi</taxon>
        <taxon>Dikarya</taxon>
        <taxon>Basidiomycota</taxon>
        <taxon>Agaricomycotina</taxon>
        <taxon>Agaricomycetes</taxon>
        <taxon>Agaricomycetidae</taxon>
        <taxon>Agaricales</taxon>
        <taxon>Marasmiineae</taxon>
        <taxon>Marasmiaceae</taxon>
        <taxon>Marasmius</taxon>
    </lineage>
</organism>
<feature type="transmembrane region" description="Helical" evidence="2">
    <location>
        <begin position="278"/>
        <end position="296"/>
    </location>
</feature>
<feature type="transmembrane region" description="Helical" evidence="2">
    <location>
        <begin position="20"/>
        <end position="39"/>
    </location>
</feature>
<accession>A0ABR3EM66</accession>
<feature type="compositionally biased region" description="Polar residues" evidence="1">
    <location>
        <begin position="302"/>
        <end position="312"/>
    </location>
</feature>
<keyword evidence="2" id="KW-1133">Transmembrane helix</keyword>
<keyword evidence="2" id="KW-0472">Membrane</keyword>
<comment type="caution">
    <text evidence="3">The sequence shown here is derived from an EMBL/GenBank/DDBJ whole genome shotgun (WGS) entry which is preliminary data.</text>
</comment>
<feature type="region of interest" description="Disordered" evidence="1">
    <location>
        <begin position="302"/>
        <end position="342"/>
    </location>
</feature>
<dbReference type="EMBL" id="JBAHYK010003092">
    <property type="protein sequence ID" value="KAL0563948.1"/>
    <property type="molecule type" value="Genomic_DNA"/>
</dbReference>
<proteinExistence type="predicted"/>
<reference evidence="3 4" key="1">
    <citation type="submission" date="2024-02" db="EMBL/GenBank/DDBJ databases">
        <title>A draft genome for the cacao thread blight pathogen Marasmius crinis-equi.</title>
        <authorList>
            <person name="Cohen S.P."/>
            <person name="Baruah I.K."/>
            <person name="Amoako-Attah I."/>
            <person name="Bukari Y."/>
            <person name="Meinhardt L.W."/>
            <person name="Bailey B.A."/>
        </authorList>
    </citation>
    <scope>NUCLEOTIDE SEQUENCE [LARGE SCALE GENOMIC DNA]</scope>
    <source>
        <strain evidence="3 4">GH-76</strain>
    </source>
</reference>
<protein>
    <recommendedName>
        <fullName evidence="5">Gustatory receptor</fullName>
    </recommendedName>
</protein>
<keyword evidence="2" id="KW-0812">Transmembrane</keyword>
<evidence type="ECO:0008006" key="5">
    <source>
        <dbReference type="Google" id="ProtNLM"/>
    </source>
</evidence>
<name>A0ABR3EM66_9AGAR</name>
<feature type="transmembrane region" description="Helical" evidence="2">
    <location>
        <begin position="244"/>
        <end position="266"/>
    </location>
</feature>
<evidence type="ECO:0000313" key="4">
    <source>
        <dbReference type="Proteomes" id="UP001465976"/>
    </source>
</evidence>
<evidence type="ECO:0000256" key="2">
    <source>
        <dbReference type="SAM" id="Phobius"/>
    </source>
</evidence>
<feature type="transmembrane region" description="Helical" evidence="2">
    <location>
        <begin position="150"/>
        <end position="169"/>
    </location>
</feature>
<evidence type="ECO:0000256" key="1">
    <source>
        <dbReference type="SAM" id="MobiDB-lite"/>
    </source>
</evidence>
<evidence type="ECO:0000313" key="3">
    <source>
        <dbReference type="EMBL" id="KAL0563948.1"/>
    </source>
</evidence>